<dbReference type="Pfam" id="PF00041">
    <property type="entry name" value="fn3"/>
    <property type="match status" value="1"/>
</dbReference>
<organism evidence="3 4">
    <name type="scientific">Ruminiclostridium hungatei</name>
    <name type="common">Clostridium hungatei</name>
    <dbReference type="NCBI Taxonomy" id="48256"/>
    <lineage>
        <taxon>Bacteria</taxon>
        <taxon>Bacillati</taxon>
        <taxon>Bacillota</taxon>
        <taxon>Clostridia</taxon>
        <taxon>Eubacteriales</taxon>
        <taxon>Oscillospiraceae</taxon>
        <taxon>Ruminiclostridium</taxon>
    </lineage>
</organism>
<evidence type="ECO:0000256" key="1">
    <source>
        <dbReference type="SAM" id="MobiDB-lite"/>
    </source>
</evidence>
<dbReference type="CDD" id="cd00063">
    <property type="entry name" value="FN3"/>
    <property type="match status" value="5"/>
</dbReference>
<dbReference type="PROSITE" id="PS50853">
    <property type="entry name" value="FN3"/>
    <property type="match status" value="5"/>
</dbReference>
<keyword evidence="3" id="KW-0378">Hydrolase</keyword>
<feature type="domain" description="Fibronectin type-III" evidence="2">
    <location>
        <begin position="716"/>
        <end position="796"/>
    </location>
</feature>
<dbReference type="SMART" id="SM00060">
    <property type="entry name" value="FN3"/>
    <property type="match status" value="8"/>
</dbReference>
<feature type="compositionally biased region" description="Low complexity" evidence="1">
    <location>
        <begin position="454"/>
        <end position="466"/>
    </location>
</feature>
<feature type="domain" description="Fibronectin type-III" evidence="2">
    <location>
        <begin position="545"/>
        <end position="628"/>
    </location>
</feature>
<proteinExistence type="predicted"/>
<sequence>MRKIFKAITFFLILVLMSNMYISFDEKSVLNTIQYGEKVSAQSNKCYYDKYTVEYSPWSEEVYTYKHWVISSLGLNWGFTLHTGWAVWDGSQYVNNSPKQYNLTVYYDQYNDPLYARRIQVIYTGNYNNMMMWDMHEYSRSRSERKGSLVAANIIAVEGTYPDNGKAPDGYWYVKKGTNEIPELSAYYPIQNQTLSNEDTSIIPYMTVSDKFGDTLTCKYYIDSVEKESKQISNTATPQTVNFSAIDTEGLSDGVHTVTFEVIDGMSDPVIKTVSIIVDKTPPVLVAVSFTANDSDITISGSATDSATDAGALLYRYTAGSTVSGWVNNSSYSIEALSPDTEYSCKLEVKDQAGHVASKEQKVRTKAQTPIINTGSINKDSIELRFNDRNPETVKYQLMEGSRYVNESGEFTAYPVWLTAADKKIVVRGLEPNKGYSFKAKARNSEGLETELSTPQAVTTTAQAPGTISPEKGINFIKLSWEATAGATGYEVEADGRTINTGTETYYLHEGLEPETTHIYRVRIINAGGSSEWSSYTNCTTLPEPPETPEIKETNTARTAVTIAWDAVDKAESYEIEADGVIIAVGAVTEYTHEALQPDTVHTYRIRAVNAGGSSQWSNATEARTLPEPPDIPAGLAGNPARTEITLTWNRAARAEGYEIEADGTRIRLENITEYLHKELTANSTHTYRLRAWNRGGSGEWSEPLTVTTWPDLPVAPENIIATAEKDSITLTWYNVEWAESYDVQIDGKTTENVKGNTYTGKNLVPGSKHVYKLRAKNIGGSSPWSKAIELSTLPQEDESPSAPETAVLSDIVAVVTNKTIQIAWQAVETDAQYEIEVDGTVYDNGKETAYNHLGLKPSTFHTYRVRTGDKNGKGQWCAILSLSTLPNPPDAPKNINMAVTNTQIELRWDREEGTSYDVEVDGKIVDAGGAAEYIDENLAPGTSHTYRVRGRNMSGVTAWSDSVIKSTTSPSYVLSCTKGQSFDFALLAANVKDFSGLKFVVEYNPEELEIQDVCDITTVKETTSGRIAGTNLTVTITTGRIEFTVNESIPAGSTWSGEISTVVFKSKATGKAYIDYNIE</sequence>
<feature type="domain" description="Fibronectin type-III" evidence="2">
    <location>
        <begin position="629"/>
        <end position="712"/>
    </location>
</feature>
<name>A0A1V4SRH0_RUMHU</name>
<dbReference type="Gene3D" id="2.60.40.10">
    <property type="entry name" value="Immunoglobulins"/>
    <property type="match status" value="7"/>
</dbReference>
<dbReference type="STRING" id="48256.CLHUN_02810"/>
<reference evidence="3 4" key="1">
    <citation type="submission" date="2017-03" db="EMBL/GenBank/DDBJ databases">
        <title>Genome sequence of Clostridium hungatei DSM 14427.</title>
        <authorList>
            <person name="Poehlein A."/>
            <person name="Daniel R."/>
        </authorList>
    </citation>
    <scope>NUCLEOTIDE SEQUENCE [LARGE SCALE GENOMIC DNA]</scope>
    <source>
        <strain evidence="3 4">DSM 14427</strain>
    </source>
</reference>
<dbReference type="PANTHER" id="PTHR24099:SF11">
    <property type="entry name" value="FIBRONECTIN TYPE III DOMAIN-CONTAINING 3BA-RELATED"/>
    <property type="match status" value="1"/>
</dbReference>
<dbReference type="InterPro" id="IPR013783">
    <property type="entry name" value="Ig-like_fold"/>
</dbReference>
<feature type="domain" description="Fibronectin type-III" evidence="2">
    <location>
        <begin position="462"/>
        <end position="544"/>
    </location>
</feature>
<feature type="region of interest" description="Disordered" evidence="1">
    <location>
        <begin position="447"/>
        <end position="466"/>
    </location>
</feature>
<keyword evidence="3" id="KW-0326">Glycosidase</keyword>
<dbReference type="OrthoDB" id="1736925at2"/>
<comment type="caution">
    <text evidence="3">The sequence shown here is derived from an EMBL/GenBank/DDBJ whole genome shotgun (WGS) entry which is preliminary data.</text>
</comment>
<dbReference type="RefSeq" id="WP_080062775.1">
    <property type="nucleotide sequence ID" value="NZ_MZGX01000001.1"/>
</dbReference>
<evidence type="ECO:0000313" key="4">
    <source>
        <dbReference type="Proteomes" id="UP000191554"/>
    </source>
</evidence>
<dbReference type="InterPro" id="IPR003961">
    <property type="entry name" value="FN3_dom"/>
</dbReference>
<accession>A0A1V4SRH0</accession>
<dbReference type="EMBL" id="MZGX01000001">
    <property type="protein sequence ID" value="OPX46462.1"/>
    <property type="molecule type" value="Genomic_DNA"/>
</dbReference>
<dbReference type="SUPFAM" id="SSF49265">
    <property type="entry name" value="Fibronectin type III"/>
    <property type="match status" value="4"/>
</dbReference>
<feature type="domain" description="Fibronectin type-III" evidence="2">
    <location>
        <begin position="889"/>
        <end position="972"/>
    </location>
</feature>
<protein>
    <submittedName>
        <fullName evidence="3">Exoglucanase B</fullName>
        <ecNumber evidence="3">3.2.1.91</ecNumber>
    </submittedName>
</protein>
<dbReference type="InterPro" id="IPR036116">
    <property type="entry name" value="FN3_sf"/>
</dbReference>
<dbReference type="InterPro" id="IPR050617">
    <property type="entry name" value="E3_ligase_FN3/SPRY"/>
</dbReference>
<dbReference type="EC" id="3.2.1.91" evidence="3"/>
<dbReference type="Gene3D" id="2.60.40.680">
    <property type="match status" value="1"/>
</dbReference>
<evidence type="ECO:0000313" key="3">
    <source>
        <dbReference type="EMBL" id="OPX46462.1"/>
    </source>
</evidence>
<dbReference type="CDD" id="cd08547">
    <property type="entry name" value="Type_II_cohesin"/>
    <property type="match status" value="1"/>
</dbReference>
<evidence type="ECO:0000259" key="2">
    <source>
        <dbReference type="PROSITE" id="PS50853"/>
    </source>
</evidence>
<dbReference type="Proteomes" id="UP000191554">
    <property type="component" value="Unassembled WGS sequence"/>
</dbReference>
<keyword evidence="4" id="KW-1185">Reference proteome</keyword>
<gene>
    <name evidence="3" type="primary">cbhB</name>
    <name evidence="3" type="ORF">CLHUN_02810</name>
</gene>
<dbReference type="PANTHER" id="PTHR24099">
    <property type="entry name" value="E3 UBIQUITIN-PROTEIN LIGASE TRIM36-RELATED"/>
    <property type="match status" value="1"/>
</dbReference>
<dbReference type="GO" id="GO:0016162">
    <property type="term" value="F:cellulose 1,4-beta-cellobiosidase activity"/>
    <property type="evidence" value="ECO:0007669"/>
    <property type="project" value="UniProtKB-EC"/>
</dbReference>
<dbReference type="AlphaFoldDB" id="A0A1V4SRH0"/>